<dbReference type="AlphaFoldDB" id="A0A4Q1K8E2"/>
<accession>A0A4Q1K8E2</accession>
<comment type="caution">
    <text evidence="1">The sequence shown here is derived from an EMBL/GenBank/DDBJ whole genome shotgun (WGS) entry which is preliminary data.</text>
</comment>
<name>A0A4Q1K8E2_9FLAO</name>
<reference evidence="2" key="1">
    <citation type="submission" date="2019-01" db="EMBL/GenBank/DDBJ databases">
        <title>Cytophagaceae bacterium strain CAR-16.</title>
        <authorList>
            <person name="Chen W.-M."/>
        </authorList>
    </citation>
    <scope>NUCLEOTIDE SEQUENCE [LARGE SCALE GENOMIC DNA]</scope>
    <source>
        <strain evidence="2">WWJ-16</strain>
    </source>
</reference>
<keyword evidence="2" id="KW-1185">Reference proteome</keyword>
<protein>
    <submittedName>
        <fullName evidence="1">Uncharacterized protein</fullName>
    </submittedName>
</protein>
<evidence type="ECO:0000313" key="2">
    <source>
        <dbReference type="Proteomes" id="UP000289857"/>
    </source>
</evidence>
<dbReference type="EMBL" id="SBKN01000006">
    <property type="protein sequence ID" value="RXR21951.1"/>
    <property type="molecule type" value="Genomic_DNA"/>
</dbReference>
<evidence type="ECO:0000313" key="1">
    <source>
        <dbReference type="EMBL" id="RXR21951.1"/>
    </source>
</evidence>
<dbReference type="OrthoDB" id="1274006at2"/>
<dbReference type="RefSeq" id="WP_129461918.1">
    <property type="nucleotide sequence ID" value="NZ_SBKN01000006.1"/>
</dbReference>
<gene>
    <name evidence="1" type="ORF">EQG61_10735</name>
</gene>
<organism evidence="1 2">
    <name type="scientific">Flavobacterium stagni</name>
    <dbReference type="NCBI Taxonomy" id="2506421"/>
    <lineage>
        <taxon>Bacteria</taxon>
        <taxon>Pseudomonadati</taxon>
        <taxon>Bacteroidota</taxon>
        <taxon>Flavobacteriia</taxon>
        <taxon>Flavobacteriales</taxon>
        <taxon>Flavobacteriaceae</taxon>
        <taxon>Flavobacterium</taxon>
    </lineage>
</organism>
<dbReference type="Proteomes" id="UP000289857">
    <property type="component" value="Unassembled WGS sequence"/>
</dbReference>
<sequence length="246" mass="28093">MKRILLFLLVCTIGFSQNQPKIIIPEQFAFMREPNQYELGTLLKMFMEKYHYASELKVGLKEEALSKSLNCEEWGVKLATKSNMFVTKVTVQFIDCHGTIVASSPEGSDRDKNTRMAYINALRNAIDQFSAFKNHTLPVSQTEANPALKPIESPSKSTAVDEMPAMITEEDVYLQAQTLTESSIGLFKKKATSPEMVLYKTSSRDCFLVEVNGKIAGVLLYQNQKWFWEYYENNRLISREQFIKGL</sequence>
<proteinExistence type="predicted"/>